<dbReference type="Pfam" id="PF07885">
    <property type="entry name" value="Ion_trans_2"/>
    <property type="match status" value="1"/>
</dbReference>
<dbReference type="PATRIC" id="fig|1716141.3.peg.2593"/>
<organism evidence="11 12">
    <name type="scientific">Streptomyces jeddahensis</name>
    <dbReference type="NCBI Taxonomy" id="1716141"/>
    <lineage>
        <taxon>Bacteria</taxon>
        <taxon>Bacillati</taxon>
        <taxon>Actinomycetota</taxon>
        <taxon>Actinomycetes</taxon>
        <taxon>Kitasatosporales</taxon>
        <taxon>Streptomycetaceae</taxon>
        <taxon>Streptomyces</taxon>
    </lineage>
</organism>
<evidence type="ECO:0000256" key="3">
    <source>
        <dbReference type="ARBA" id="ARBA00022692"/>
    </source>
</evidence>
<feature type="compositionally biased region" description="Basic and acidic residues" evidence="8">
    <location>
        <begin position="232"/>
        <end position="243"/>
    </location>
</feature>
<dbReference type="InterPro" id="IPR013099">
    <property type="entry name" value="K_chnl_dom"/>
</dbReference>
<feature type="transmembrane region" description="Helical" evidence="9">
    <location>
        <begin position="186"/>
        <end position="211"/>
    </location>
</feature>
<evidence type="ECO:0000256" key="9">
    <source>
        <dbReference type="SAM" id="Phobius"/>
    </source>
</evidence>
<keyword evidence="2" id="KW-0813">Transport</keyword>
<dbReference type="AlphaFoldDB" id="A0A177HT88"/>
<keyword evidence="4 9" id="KW-1133">Transmembrane helix</keyword>
<keyword evidence="6 9" id="KW-0472">Membrane</keyword>
<dbReference type="RefSeq" id="WP_232789605.1">
    <property type="nucleotide sequence ID" value="NZ_LOHS01000069.1"/>
</dbReference>
<evidence type="ECO:0000256" key="1">
    <source>
        <dbReference type="ARBA" id="ARBA00004141"/>
    </source>
</evidence>
<keyword evidence="7 11" id="KW-0407">Ion channel</keyword>
<proteinExistence type="predicted"/>
<evidence type="ECO:0000256" key="8">
    <source>
        <dbReference type="SAM" id="MobiDB-lite"/>
    </source>
</evidence>
<reference evidence="11 12" key="1">
    <citation type="submission" date="2015-12" db="EMBL/GenBank/DDBJ databases">
        <title>Genome sequence of Streptomyces sp. G25.</title>
        <authorList>
            <person name="Poehlein A."/>
            <person name="Roettig A."/>
            <person name="Hiessl S."/>
            <person name="Hauschild P."/>
            <person name="Schauer J."/>
            <person name="Madkour M.H."/>
            <person name="Al-Ansari A.M."/>
            <person name="Almakishah N.H."/>
            <person name="Steinbuechel A."/>
            <person name="Daniel R."/>
        </authorList>
    </citation>
    <scope>NUCLEOTIDE SEQUENCE [LARGE SCALE GENOMIC DNA]</scope>
    <source>
        <strain evidence="12">G25(2015)</strain>
    </source>
</reference>
<feature type="domain" description="Potassium channel" evidence="10">
    <location>
        <begin position="138"/>
        <end position="211"/>
    </location>
</feature>
<dbReference type="GO" id="GO:0008076">
    <property type="term" value="C:voltage-gated potassium channel complex"/>
    <property type="evidence" value="ECO:0007669"/>
    <property type="project" value="InterPro"/>
</dbReference>
<keyword evidence="5" id="KW-0406">Ion transport</keyword>
<dbReference type="PANTHER" id="PTHR11537:SF254">
    <property type="entry name" value="POTASSIUM VOLTAGE-GATED CHANNEL PROTEIN SHAB"/>
    <property type="match status" value="1"/>
</dbReference>
<accession>A0A177HT88</accession>
<feature type="transmembrane region" description="Helical" evidence="9">
    <location>
        <begin position="124"/>
        <end position="144"/>
    </location>
</feature>
<feature type="region of interest" description="Disordered" evidence="8">
    <location>
        <begin position="222"/>
        <end position="249"/>
    </location>
</feature>
<dbReference type="InterPro" id="IPR028325">
    <property type="entry name" value="VG_K_chnl"/>
</dbReference>
<evidence type="ECO:0000256" key="4">
    <source>
        <dbReference type="ARBA" id="ARBA00022989"/>
    </source>
</evidence>
<evidence type="ECO:0000313" key="12">
    <source>
        <dbReference type="Proteomes" id="UP000077381"/>
    </source>
</evidence>
<evidence type="ECO:0000256" key="5">
    <source>
        <dbReference type="ARBA" id="ARBA00023065"/>
    </source>
</evidence>
<evidence type="ECO:0000259" key="10">
    <source>
        <dbReference type="Pfam" id="PF07885"/>
    </source>
</evidence>
<dbReference type="Gene3D" id="1.10.287.70">
    <property type="match status" value="1"/>
</dbReference>
<evidence type="ECO:0000256" key="6">
    <source>
        <dbReference type="ARBA" id="ARBA00023136"/>
    </source>
</evidence>
<dbReference type="EMBL" id="LOHS01000069">
    <property type="protein sequence ID" value="OAH14212.1"/>
    <property type="molecule type" value="Genomic_DNA"/>
</dbReference>
<comment type="subcellular location">
    <subcellularLocation>
        <location evidence="1">Membrane</location>
        <topology evidence="1">Multi-pass membrane protein</topology>
    </subcellularLocation>
</comment>
<evidence type="ECO:0000313" key="11">
    <source>
        <dbReference type="EMBL" id="OAH14212.1"/>
    </source>
</evidence>
<comment type="caution">
    <text evidence="11">The sequence shown here is derived from an EMBL/GenBank/DDBJ whole genome shotgun (WGS) entry which is preliminary data.</text>
</comment>
<dbReference type="STRING" id="1716141.STSP_24570"/>
<dbReference type="PANTHER" id="PTHR11537">
    <property type="entry name" value="VOLTAGE-GATED POTASSIUM CHANNEL"/>
    <property type="match status" value="1"/>
</dbReference>
<dbReference type="GO" id="GO:0001508">
    <property type="term" value="P:action potential"/>
    <property type="evidence" value="ECO:0007669"/>
    <property type="project" value="TreeGrafter"/>
</dbReference>
<dbReference type="GO" id="GO:0005249">
    <property type="term" value="F:voltage-gated potassium channel activity"/>
    <property type="evidence" value="ECO:0007669"/>
    <property type="project" value="InterPro"/>
</dbReference>
<dbReference type="Proteomes" id="UP000077381">
    <property type="component" value="Unassembled WGS sequence"/>
</dbReference>
<evidence type="ECO:0000256" key="7">
    <source>
        <dbReference type="ARBA" id="ARBA00023303"/>
    </source>
</evidence>
<feature type="transmembrane region" description="Helical" evidence="9">
    <location>
        <begin position="53"/>
        <end position="73"/>
    </location>
</feature>
<protein>
    <submittedName>
        <fullName evidence="11">pH-gated potassium channel KcsA</fullName>
    </submittedName>
</protein>
<name>A0A177HT88_9ACTN</name>
<dbReference type="SUPFAM" id="SSF81324">
    <property type="entry name" value="Voltage-gated potassium channels"/>
    <property type="match status" value="1"/>
</dbReference>
<evidence type="ECO:0000256" key="2">
    <source>
        <dbReference type="ARBA" id="ARBA00022448"/>
    </source>
</evidence>
<keyword evidence="3 9" id="KW-0812">Transmembrane</keyword>
<sequence>MDHHSRSSHPGSRQARWESRTEIPLGVASLVYLAAYAVWVLGDSLPDHWRDACLTVAIASWGLFVVDYAVLWRTSGQGIRFVRKHWLDTIVLLLPLLRPLRFVRLYEAMQRRRHEPRLAVYARVMAYASMSVVLLGFSGALAVYHAEHTAEGASIRTFGEAVWWTCSTLATVGYGDVVPVTPMGRLVAVGLMCCGLALLAAATGSFSSWLIQVFKREDEARAGQARGTRAHAQGDRVHGERAPGKSPGP</sequence>
<gene>
    <name evidence="11" type="primary">kcsA_2</name>
    <name evidence="11" type="ORF">STSP_24570</name>
</gene>
<keyword evidence="12" id="KW-1185">Reference proteome</keyword>
<feature type="transmembrane region" description="Helical" evidence="9">
    <location>
        <begin position="23"/>
        <end position="41"/>
    </location>
</feature>